<feature type="transmembrane region" description="Helical" evidence="1">
    <location>
        <begin position="74"/>
        <end position="92"/>
    </location>
</feature>
<evidence type="ECO:0000256" key="1">
    <source>
        <dbReference type="SAM" id="Phobius"/>
    </source>
</evidence>
<feature type="transmembrane region" description="Helical" evidence="1">
    <location>
        <begin position="20"/>
        <end position="40"/>
    </location>
</feature>
<dbReference type="AlphaFoldDB" id="A0A1N6IZE1"/>
<feature type="transmembrane region" description="Helical" evidence="1">
    <location>
        <begin position="107"/>
        <end position="126"/>
    </location>
</feature>
<sequence>MLDLKLMAKGQVTTMVWLEYLLPLIFLFPMAAMGGIVLALRSLHDARVHSPFDAPLREPGQALRHRLDQAFSSLFLNGTLGPLVTLAPLVYGMGRMLFVDKQDWVEWALYGLLSTILVLAFSLLLIRDYQRIRRLKLGLACELAVGQELERLVRPEAHPYYVFHDVPTDSFTIDHVVVTPHGVFVVETRARALAIGTDGKELNCVAVERERLRFPHWQERRPLHKTRQGVNWLSQWLERRCGVPVPVKGVLVLPGWEIDTSEASPDILVVSGEQLAKQLTDITPGQMSDAIHDKVIHILLERARLMELKHLRQPSV</sequence>
<reference evidence="3 4" key="1">
    <citation type="submission" date="2016-11" db="EMBL/GenBank/DDBJ databases">
        <authorList>
            <person name="Jaros S."/>
            <person name="Januszkiewicz K."/>
            <person name="Wedrychowicz H."/>
        </authorList>
    </citation>
    <scope>NUCLEOTIDE SEQUENCE [LARGE SCALE GENOMIC DNA]</scope>
    <source>
        <strain evidence="3 4">ACAM 239</strain>
    </source>
</reference>
<name>A0A1N6IZE1_9GAMM</name>
<gene>
    <name evidence="3" type="ORF">SAMN05878438_3315</name>
</gene>
<evidence type="ECO:0000313" key="4">
    <source>
        <dbReference type="Proteomes" id="UP000185024"/>
    </source>
</evidence>
<dbReference type="PROSITE" id="PS50965">
    <property type="entry name" value="NERD"/>
    <property type="match status" value="1"/>
</dbReference>
<dbReference type="Pfam" id="PF08378">
    <property type="entry name" value="NERD"/>
    <property type="match status" value="1"/>
</dbReference>
<accession>A0A1N6IZE1</accession>
<proteinExistence type="predicted"/>
<dbReference type="EMBL" id="FSQX01000001">
    <property type="protein sequence ID" value="SIN76517.1"/>
    <property type="molecule type" value="Genomic_DNA"/>
</dbReference>
<evidence type="ECO:0000313" key="3">
    <source>
        <dbReference type="EMBL" id="SIN76517.1"/>
    </source>
</evidence>
<protein>
    <submittedName>
        <fullName evidence="3">Nuclease-related domain-containing protein</fullName>
    </submittedName>
</protein>
<keyword evidence="1" id="KW-0812">Transmembrane</keyword>
<evidence type="ECO:0000259" key="2">
    <source>
        <dbReference type="PROSITE" id="PS50965"/>
    </source>
</evidence>
<dbReference type="Proteomes" id="UP000185024">
    <property type="component" value="Unassembled WGS sequence"/>
</dbReference>
<keyword evidence="1" id="KW-0472">Membrane</keyword>
<keyword evidence="1" id="KW-1133">Transmembrane helix</keyword>
<feature type="domain" description="NERD" evidence="2">
    <location>
        <begin position="137"/>
        <end position="256"/>
    </location>
</feature>
<organism evidence="3 4">
    <name type="scientific">Vreelandella aquamarina</name>
    <dbReference type="NCBI Taxonomy" id="77097"/>
    <lineage>
        <taxon>Bacteria</taxon>
        <taxon>Pseudomonadati</taxon>
        <taxon>Pseudomonadota</taxon>
        <taxon>Gammaproteobacteria</taxon>
        <taxon>Oceanospirillales</taxon>
        <taxon>Halomonadaceae</taxon>
        <taxon>Vreelandella</taxon>
    </lineage>
</organism>
<dbReference type="InterPro" id="IPR011528">
    <property type="entry name" value="NERD"/>
</dbReference>